<evidence type="ECO:0000256" key="1">
    <source>
        <dbReference type="SAM" id="MobiDB-lite"/>
    </source>
</evidence>
<dbReference type="EMBL" id="LR862153">
    <property type="protein sequence ID" value="CAD1835513.1"/>
    <property type="molecule type" value="Genomic_DNA"/>
</dbReference>
<accession>A0A6V7PXQ3</accession>
<proteinExistence type="predicted"/>
<protein>
    <submittedName>
        <fullName evidence="2">Uncharacterized protein</fullName>
    </submittedName>
</protein>
<sequence length="155" mass="16836">MSRSARLLSPSSAKPSSSMGLEPVVSPPPPPYALCSGLELWCFDRSGPILHASLYLDAIILPYYTGIDALSGSRFSDEWPVVLVQDTGSGHRRVGDFLSRIVENYSANHFCIVRENEGALSRMVSPWRQLLIMAVAAELGHLPSSAIQADPSPKK</sequence>
<feature type="compositionally biased region" description="Low complexity" evidence="1">
    <location>
        <begin position="1"/>
        <end position="18"/>
    </location>
</feature>
<organism evidence="2">
    <name type="scientific">Ananas comosus var. bracteatus</name>
    <name type="common">red pineapple</name>
    <dbReference type="NCBI Taxonomy" id="296719"/>
    <lineage>
        <taxon>Eukaryota</taxon>
        <taxon>Viridiplantae</taxon>
        <taxon>Streptophyta</taxon>
        <taxon>Embryophyta</taxon>
        <taxon>Tracheophyta</taxon>
        <taxon>Spermatophyta</taxon>
        <taxon>Magnoliopsida</taxon>
        <taxon>Liliopsida</taxon>
        <taxon>Poales</taxon>
        <taxon>Bromeliaceae</taxon>
        <taxon>Bromelioideae</taxon>
        <taxon>Ananas</taxon>
    </lineage>
</organism>
<dbReference type="PANTHER" id="PTHR37726:SF1">
    <property type="entry name" value="TRANSMEMBRANE PROTEIN"/>
    <property type="match status" value="1"/>
</dbReference>
<dbReference type="PANTHER" id="PTHR37726">
    <property type="entry name" value="TRANSMEMBRANE PROTEIN"/>
    <property type="match status" value="1"/>
</dbReference>
<name>A0A6V7PXQ3_ANACO</name>
<dbReference type="AlphaFoldDB" id="A0A6V7PXQ3"/>
<reference evidence="2" key="1">
    <citation type="submission" date="2020-07" db="EMBL/GenBank/DDBJ databases">
        <authorList>
            <person name="Lin J."/>
        </authorList>
    </citation>
    <scope>NUCLEOTIDE SEQUENCE</scope>
</reference>
<gene>
    <name evidence="2" type="ORF">CB5_LOCUS18724</name>
</gene>
<feature type="region of interest" description="Disordered" evidence="1">
    <location>
        <begin position="1"/>
        <end position="24"/>
    </location>
</feature>
<evidence type="ECO:0000313" key="2">
    <source>
        <dbReference type="EMBL" id="CAD1835513.1"/>
    </source>
</evidence>